<feature type="non-terminal residue" evidence="2">
    <location>
        <position position="118"/>
    </location>
</feature>
<dbReference type="PANTHER" id="PTHR47561">
    <property type="entry name" value="POLYSACCHARIDE DEACETYLASE FAMILY PROTEIN (AFU_ORTHOLOGUE AFUA_6G05030)"/>
    <property type="match status" value="1"/>
</dbReference>
<dbReference type="InterPro" id="IPR002509">
    <property type="entry name" value="NODB_dom"/>
</dbReference>
<reference evidence="2" key="1">
    <citation type="journal article" date="2014" name="Front. Microbiol.">
        <title>High frequency of phylogenetically diverse reductive dehalogenase-homologous genes in deep subseafloor sedimentary metagenomes.</title>
        <authorList>
            <person name="Kawai M."/>
            <person name="Futagami T."/>
            <person name="Toyoda A."/>
            <person name="Takaki Y."/>
            <person name="Nishi S."/>
            <person name="Hori S."/>
            <person name="Arai W."/>
            <person name="Tsubouchi T."/>
            <person name="Morono Y."/>
            <person name="Uchiyama I."/>
            <person name="Ito T."/>
            <person name="Fujiyama A."/>
            <person name="Inagaki F."/>
            <person name="Takami H."/>
        </authorList>
    </citation>
    <scope>NUCLEOTIDE SEQUENCE</scope>
    <source>
        <strain evidence="2">Expedition CK06-06</strain>
    </source>
</reference>
<dbReference type="GO" id="GO:0016810">
    <property type="term" value="F:hydrolase activity, acting on carbon-nitrogen (but not peptide) bonds"/>
    <property type="evidence" value="ECO:0007669"/>
    <property type="project" value="InterPro"/>
</dbReference>
<organism evidence="2">
    <name type="scientific">marine sediment metagenome</name>
    <dbReference type="NCBI Taxonomy" id="412755"/>
    <lineage>
        <taxon>unclassified sequences</taxon>
        <taxon>metagenomes</taxon>
        <taxon>ecological metagenomes</taxon>
    </lineage>
</organism>
<evidence type="ECO:0000259" key="1">
    <source>
        <dbReference type="PROSITE" id="PS51677"/>
    </source>
</evidence>
<dbReference type="AlphaFoldDB" id="X0YB10"/>
<comment type="caution">
    <text evidence="2">The sequence shown here is derived from an EMBL/GenBank/DDBJ whole genome shotgun (WGS) entry which is preliminary data.</text>
</comment>
<dbReference type="Pfam" id="PF01522">
    <property type="entry name" value="Polysacc_deac_1"/>
    <property type="match status" value="1"/>
</dbReference>
<dbReference type="GO" id="GO:0005975">
    <property type="term" value="P:carbohydrate metabolic process"/>
    <property type="evidence" value="ECO:0007669"/>
    <property type="project" value="InterPro"/>
</dbReference>
<dbReference type="SUPFAM" id="SSF88713">
    <property type="entry name" value="Glycoside hydrolase/deacetylase"/>
    <property type="match status" value="1"/>
</dbReference>
<sequence length="118" mass="13299">MINALTIDVEDYHNSTARAWRQVIYEPTRAVVTYTTQLLELFADRGVRGTFFTLGDVAETYPQLIRDIAAAGHELGVHGYYHEQVFKLTPEEFRGRITAAKSLIEDTAGMPVYGHRAP</sequence>
<name>X0YB10_9ZZZZ</name>
<dbReference type="InterPro" id="IPR011330">
    <property type="entry name" value="Glyco_hydro/deAcase_b/a-brl"/>
</dbReference>
<protein>
    <recommendedName>
        <fullName evidence="1">NodB homology domain-containing protein</fullName>
    </recommendedName>
</protein>
<dbReference type="PANTHER" id="PTHR47561:SF1">
    <property type="entry name" value="POLYSACCHARIDE DEACETYLASE FAMILY PROTEIN (AFU_ORTHOLOGUE AFUA_6G05030)"/>
    <property type="match status" value="1"/>
</dbReference>
<dbReference type="EMBL" id="BARS01050024">
    <property type="protein sequence ID" value="GAG44462.1"/>
    <property type="molecule type" value="Genomic_DNA"/>
</dbReference>
<dbReference type="Gene3D" id="3.20.20.370">
    <property type="entry name" value="Glycoside hydrolase/deacetylase"/>
    <property type="match status" value="1"/>
</dbReference>
<proteinExistence type="predicted"/>
<accession>X0YB10</accession>
<feature type="domain" description="NodB homology" evidence="1">
    <location>
        <begin position="18"/>
        <end position="118"/>
    </location>
</feature>
<dbReference type="PROSITE" id="PS51677">
    <property type="entry name" value="NODB"/>
    <property type="match status" value="1"/>
</dbReference>
<evidence type="ECO:0000313" key="2">
    <source>
        <dbReference type="EMBL" id="GAG44462.1"/>
    </source>
</evidence>
<gene>
    <name evidence="2" type="ORF">S01H1_74746</name>
</gene>